<dbReference type="InterPro" id="IPR036430">
    <property type="entry name" value="RNase_T2-like_sf"/>
</dbReference>
<dbReference type="PATRIC" id="fig|28087.4.peg.944"/>
<sequence>MIKSIALLLLIFSINVHAIELPGNSCDKHAGLSDSYVLALSSQPGFCQTYGYEAGKPECTHLPKSSYQAKHLTLHGLWPNQKACGQNYGFCGVEQKTSHCAYPPLDLSPQISELLKKIMPSYYYGSCLERHEWNKHGSCQVLSADQYFALAIRLAETADNSLFGQYLTQHQGQKVQLTHLREMITQSFGPTNSTKIYLGCKKGILVDIYIQLPALISDNDSLESLVDEAPDSQINDTCPNTVVLSNFNTESSYAVS</sequence>
<dbReference type="GO" id="GO:0003723">
    <property type="term" value="F:RNA binding"/>
    <property type="evidence" value="ECO:0007669"/>
    <property type="project" value="InterPro"/>
</dbReference>
<evidence type="ECO:0000313" key="5">
    <source>
        <dbReference type="Proteomes" id="UP000054621"/>
    </source>
</evidence>
<dbReference type="GO" id="GO:0006401">
    <property type="term" value="P:RNA catabolic process"/>
    <property type="evidence" value="ECO:0007669"/>
    <property type="project" value="TreeGrafter"/>
</dbReference>
<comment type="similarity">
    <text evidence="1 2">Belongs to the RNase T2 family.</text>
</comment>
<comment type="caution">
    <text evidence="4">The sequence shown here is derived from an EMBL/GenBank/DDBJ whole genome shotgun (WGS) entry which is preliminary data.</text>
</comment>
<dbReference type="Proteomes" id="UP000054621">
    <property type="component" value="Unassembled WGS sequence"/>
</dbReference>
<reference evidence="4 5" key="1">
    <citation type="submission" date="2015-11" db="EMBL/GenBank/DDBJ databases">
        <title>Genomic analysis of 38 Legionella species identifies large and diverse effector repertoires.</title>
        <authorList>
            <person name="Burstein D."/>
            <person name="Amaro F."/>
            <person name="Zusman T."/>
            <person name="Lifshitz Z."/>
            <person name="Cohen O."/>
            <person name="Gilbert J.A."/>
            <person name="Pupko T."/>
            <person name="Shuman H.A."/>
            <person name="Segal G."/>
        </authorList>
    </citation>
    <scope>NUCLEOTIDE SEQUENCE [LARGE SCALE GENOMIC DNA]</scope>
    <source>
        <strain evidence="4 5">Mt.St.Helens-4</strain>
    </source>
</reference>
<feature type="chain" id="PRO_5006917808" evidence="3">
    <location>
        <begin position="19"/>
        <end position="256"/>
    </location>
</feature>
<proteinExistence type="inferred from homology"/>
<dbReference type="EMBL" id="LNYV01000013">
    <property type="protein sequence ID" value="KTD58277.1"/>
    <property type="molecule type" value="Genomic_DNA"/>
</dbReference>
<dbReference type="GO" id="GO:0033897">
    <property type="term" value="F:ribonuclease T2 activity"/>
    <property type="evidence" value="ECO:0007669"/>
    <property type="project" value="InterPro"/>
</dbReference>
<dbReference type="AlphaFoldDB" id="A0A0W0YN39"/>
<evidence type="ECO:0000256" key="1">
    <source>
        <dbReference type="ARBA" id="ARBA00007469"/>
    </source>
</evidence>
<dbReference type="eggNOG" id="COG3719">
    <property type="taxonomic scope" value="Bacteria"/>
</dbReference>
<dbReference type="PANTHER" id="PTHR11240">
    <property type="entry name" value="RIBONUCLEASE T2"/>
    <property type="match status" value="1"/>
</dbReference>
<dbReference type="PROSITE" id="PS00530">
    <property type="entry name" value="RNASE_T2_1"/>
    <property type="match status" value="1"/>
</dbReference>
<evidence type="ECO:0000256" key="3">
    <source>
        <dbReference type="SAM" id="SignalP"/>
    </source>
</evidence>
<protein>
    <submittedName>
        <fullName evidence="4">Ribonuclease T2 family protein</fullName>
    </submittedName>
</protein>
<keyword evidence="3" id="KW-0732">Signal</keyword>
<feature type="signal peptide" evidence="3">
    <location>
        <begin position="1"/>
        <end position="18"/>
    </location>
</feature>
<dbReference type="PROSITE" id="PS00531">
    <property type="entry name" value="RNASE_T2_2"/>
    <property type="match status" value="1"/>
</dbReference>
<dbReference type="Pfam" id="PF00445">
    <property type="entry name" value="Ribonuclease_T2"/>
    <property type="match status" value="1"/>
</dbReference>
<gene>
    <name evidence="4" type="ORF">Lsai_0884</name>
</gene>
<dbReference type="InterPro" id="IPR033130">
    <property type="entry name" value="RNase_T2_His_AS_2"/>
</dbReference>
<organism evidence="4 5">
    <name type="scientific">Legionella sainthelensi</name>
    <dbReference type="NCBI Taxonomy" id="28087"/>
    <lineage>
        <taxon>Bacteria</taxon>
        <taxon>Pseudomonadati</taxon>
        <taxon>Pseudomonadota</taxon>
        <taxon>Gammaproteobacteria</taxon>
        <taxon>Legionellales</taxon>
        <taxon>Legionellaceae</taxon>
        <taxon>Legionella</taxon>
    </lineage>
</organism>
<evidence type="ECO:0000313" key="4">
    <source>
        <dbReference type="EMBL" id="KTD58277.1"/>
    </source>
</evidence>
<evidence type="ECO:0000256" key="2">
    <source>
        <dbReference type="RuleBase" id="RU004328"/>
    </source>
</evidence>
<dbReference type="OrthoDB" id="4720638at2"/>
<accession>A0A0W0YN39</accession>
<name>A0A0W0YN39_9GAMM</name>
<dbReference type="InterPro" id="IPR018188">
    <property type="entry name" value="RNase_T2_His_AS_1"/>
</dbReference>
<dbReference type="RefSeq" id="WP_027272456.1">
    <property type="nucleotide sequence ID" value="NZ_CAAAJE010000002.1"/>
</dbReference>
<dbReference type="PANTHER" id="PTHR11240:SF22">
    <property type="entry name" value="RIBONUCLEASE T2"/>
    <property type="match status" value="1"/>
</dbReference>
<dbReference type="STRING" id="28087.Lsai_0884"/>
<dbReference type="Gene3D" id="3.90.730.10">
    <property type="entry name" value="Ribonuclease T2-like"/>
    <property type="match status" value="1"/>
</dbReference>
<dbReference type="SUPFAM" id="SSF55895">
    <property type="entry name" value="Ribonuclease Rh-like"/>
    <property type="match status" value="1"/>
</dbReference>
<dbReference type="InterPro" id="IPR001568">
    <property type="entry name" value="RNase_T2-like"/>
</dbReference>